<evidence type="ECO:0000256" key="2">
    <source>
        <dbReference type="SAM" id="Phobius"/>
    </source>
</evidence>
<evidence type="ECO:0000313" key="4">
    <source>
        <dbReference type="EMBL" id="PKX77027.1"/>
    </source>
</evidence>
<dbReference type="SUPFAM" id="SSF55874">
    <property type="entry name" value="ATPase domain of HSP90 chaperone/DNA topoisomerase II/histidine kinase"/>
    <property type="match status" value="1"/>
</dbReference>
<dbReference type="InterPro" id="IPR032834">
    <property type="entry name" value="NatK-like_C"/>
</dbReference>
<dbReference type="EMBL" id="MKGH01000038">
    <property type="protein sequence ID" value="PKX77027.1"/>
    <property type="molecule type" value="Genomic_DNA"/>
</dbReference>
<feature type="coiled-coil region" evidence="1">
    <location>
        <begin position="199"/>
        <end position="241"/>
    </location>
</feature>
<keyword evidence="2" id="KW-0472">Membrane</keyword>
<evidence type="ECO:0000256" key="1">
    <source>
        <dbReference type="SAM" id="Coils"/>
    </source>
</evidence>
<feature type="transmembrane region" description="Helical" evidence="2">
    <location>
        <begin position="111"/>
        <end position="134"/>
    </location>
</feature>
<name>A0AAX0VAB1_LATSK</name>
<dbReference type="AlphaFoldDB" id="A0AAX0VAB1"/>
<keyword evidence="2" id="KW-0812">Transmembrane</keyword>
<dbReference type="PANTHER" id="PTHR40448">
    <property type="entry name" value="TWO-COMPONENT SENSOR HISTIDINE KINASE"/>
    <property type="match status" value="1"/>
</dbReference>
<evidence type="ECO:0000313" key="5">
    <source>
        <dbReference type="Proteomes" id="UP000234349"/>
    </source>
</evidence>
<dbReference type="PANTHER" id="PTHR40448:SF1">
    <property type="entry name" value="TWO-COMPONENT SENSOR HISTIDINE KINASE"/>
    <property type="match status" value="1"/>
</dbReference>
<feature type="transmembrane region" description="Helical" evidence="2">
    <location>
        <begin position="38"/>
        <end position="57"/>
    </location>
</feature>
<reference evidence="4 5" key="1">
    <citation type="submission" date="2016-09" db="EMBL/GenBank/DDBJ databases">
        <authorList>
            <person name="Inglin R.C."/>
        </authorList>
    </citation>
    <scope>NUCLEOTIDE SEQUENCE [LARGE SCALE GENOMIC DNA]</scope>
    <source>
        <strain evidence="4 5">RI-517</strain>
    </source>
</reference>
<proteinExistence type="predicted"/>
<accession>A0AAX0VAB1</accession>
<gene>
    <name evidence="4" type="ORF">CUR37_07790</name>
</gene>
<dbReference type="Proteomes" id="UP000234349">
    <property type="component" value="Unassembled WGS sequence"/>
</dbReference>
<protein>
    <submittedName>
        <fullName evidence="4">GHKL domain-containing protein</fullName>
    </submittedName>
</protein>
<dbReference type="Gene3D" id="3.30.565.10">
    <property type="entry name" value="Histidine kinase-like ATPase, C-terminal domain"/>
    <property type="match status" value="1"/>
</dbReference>
<dbReference type="GO" id="GO:0042802">
    <property type="term" value="F:identical protein binding"/>
    <property type="evidence" value="ECO:0007669"/>
    <property type="project" value="TreeGrafter"/>
</dbReference>
<feature type="transmembrane region" description="Helical" evidence="2">
    <location>
        <begin position="154"/>
        <end position="173"/>
    </location>
</feature>
<keyword evidence="2" id="KW-1133">Transmembrane helix</keyword>
<feature type="transmembrane region" description="Helical" evidence="2">
    <location>
        <begin position="78"/>
        <end position="99"/>
    </location>
</feature>
<comment type="caution">
    <text evidence="4">The sequence shown here is derived from an EMBL/GenBank/DDBJ whole genome shotgun (WGS) entry which is preliminary data.</text>
</comment>
<dbReference type="Pfam" id="PF14501">
    <property type="entry name" value="HATPase_c_5"/>
    <property type="match status" value="1"/>
</dbReference>
<organism evidence="4 5">
    <name type="scientific">Latilactobacillus sakei</name>
    <name type="common">Lactobacillus sakei</name>
    <dbReference type="NCBI Taxonomy" id="1599"/>
    <lineage>
        <taxon>Bacteria</taxon>
        <taxon>Bacillati</taxon>
        <taxon>Bacillota</taxon>
        <taxon>Bacilli</taxon>
        <taxon>Lactobacillales</taxon>
        <taxon>Lactobacillaceae</taxon>
        <taxon>Latilactobacillus</taxon>
    </lineage>
</organism>
<keyword evidence="1" id="KW-0175">Coiled coil</keyword>
<dbReference type="InterPro" id="IPR036890">
    <property type="entry name" value="HATPase_C_sf"/>
</dbReference>
<feature type="domain" description="Sensor histidine kinase NatK-like C-terminal" evidence="3">
    <location>
        <begin position="327"/>
        <end position="428"/>
    </location>
</feature>
<evidence type="ECO:0000259" key="3">
    <source>
        <dbReference type="Pfam" id="PF14501"/>
    </source>
</evidence>
<sequence length="430" mass="50600">MLVLIDTKAYILRELIDDLLLYILFFSMNRQGTVRRRVLFIAVFFPITFLVALYSDISNVIPILSGYFILKEKKENDYLLLNDLLFCTFIIFGCNVLSSNIMLQILPSNRIVGFFGIFLQLFIEALVISIIIFFYRKNNLHNVKEKYASKTVSYLLFFLLLVILLISYAAHYYDAYDHFVLGIMIFLIIQTVFVVFIFLRMLTKQRTKYKNQIEKQELNNLKKYTESLEQQQQQISKFRHDYKNLLLSFKENINTNNKTALTKQIEELEQYSNRYLDKGEFDYKALYNIHNEFVKSLIIAKIHQAKELNIECYCECQKPLDIVPIPIFDCIRILGILIDNAIEAASECNEKILYLVIYQDDLQIEFSIKNTYKKSNMSIGTLQRKNISTKKGHSGLGLNTIQEFNQKFPNVFTQYKQEESFFSVQLIIIK</sequence>
<feature type="transmembrane region" description="Helical" evidence="2">
    <location>
        <begin position="179"/>
        <end position="202"/>
    </location>
</feature>